<dbReference type="Proteomes" id="UP000486602">
    <property type="component" value="Unassembled WGS sequence"/>
</dbReference>
<reference evidence="1 2" key="1">
    <citation type="submission" date="2020-02" db="EMBL/GenBank/DDBJ databases">
        <title>Out from the shadows clarifying the taxonomy of the family Cryomorphaceae and related taxa by utilizing the GTDB taxonomic framework.</title>
        <authorList>
            <person name="Bowman J.P."/>
        </authorList>
    </citation>
    <scope>NUCLEOTIDE SEQUENCE [LARGE SCALE GENOMIC DNA]</scope>
    <source>
        <strain evidence="1 2">QSSC 1-22</strain>
    </source>
</reference>
<gene>
    <name evidence="1" type="ORF">G3O08_07930</name>
</gene>
<organism evidence="1 2">
    <name type="scientific">Cryomorpha ignava</name>
    <dbReference type="NCBI Taxonomy" id="101383"/>
    <lineage>
        <taxon>Bacteria</taxon>
        <taxon>Pseudomonadati</taxon>
        <taxon>Bacteroidota</taxon>
        <taxon>Flavobacteriia</taxon>
        <taxon>Flavobacteriales</taxon>
        <taxon>Cryomorphaceae</taxon>
        <taxon>Cryomorpha</taxon>
    </lineage>
</organism>
<dbReference type="RefSeq" id="WP_163284649.1">
    <property type="nucleotide sequence ID" value="NZ_JAAGVY010000011.1"/>
</dbReference>
<dbReference type="Gene3D" id="3.40.50.150">
    <property type="entry name" value="Vaccinia Virus protein VP39"/>
    <property type="match status" value="1"/>
</dbReference>
<sequence length="231" mass="26916">MRALFGAIKDLVTKRKEIFNIWGGAFNGQQQRQQVFKEIISQSIIEFIVETGTFKGNTTAFMHNVSNLPILSVEFDKRNYYFAKFRFMSNPAIRIFQNDSRIFLEGINKHLNVNRPTLFYLDAHWNEDLPLKKEIQLILEKFTDPIIIIDDFKVPHDIGFKFDKYGEIELSTDLISEDLESNKLNLFFPKDSKNETGAKRGYIIVSGNSDITKSLRNNQYLIEHQINDLLL</sequence>
<evidence type="ECO:0000313" key="1">
    <source>
        <dbReference type="EMBL" id="NEN23427.1"/>
    </source>
</evidence>
<keyword evidence="2" id="KW-1185">Reference proteome</keyword>
<evidence type="ECO:0008006" key="3">
    <source>
        <dbReference type="Google" id="ProtNLM"/>
    </source>
</evidence>
<dbReference type="InterPro" id="IPR029063">
    <property type="entry name" value="SAM-dependent_MTases_sf"/>
</dbReference>
<name>A0A7K3WP52_9FLAO</name>
<comment type="caution">
    <text evidence="1">The sequence shown here is derived from an EMBL/GenBank/DDBJ whole genome shotgun (WGS) entry which is preliminary data.</text>
</comment>
<proteinExistence type="predicted"/>
<accession>A0A7K3WP52</accession>
<dbReference type="EMBL" id="JAAGVY010000011">
    <property type="protein sequence ID" value="NEN23427.1"/>
    <property type="molecule type" value="Genomic_DNA"/>
</dbReference>
<evidence type="ECO:0000313" key="2">
    <source>
        <dbReference type="Proteomes" id="UP000486602"/>
    </source>
</evidence>
<dbReference type="AlphaFoldDB" id="A0A7K3WP52"/>
<protein>
    <recommendedName>
        <fullName evidence="3">Class I SAM-dependent methyltransferase</fullName>
    </recommendedName>
</protein>